<keyword evidence="10 11" id="KW-0807">Transducer</keyword>
<keyword evidence="8 11" id="KW-0675">Receptor</keyword>
<evidence type="ECO:0000256" key="2">
    <source>
        <dbReference type="ARBA" id="ARBA00022475"/>
    </source>
</evidence>
<dbReference type="InParanoid" id="A0A3B1IFI2"/>
<dbReference type="PROSITE" id="PS50262">
    <property type="entry name" value="G_PROTEIN_RECEP_F1_2"/>
    <property type="match status" value="1"/>
</dbReference>
<evidence type="ECO:0000256" key="5">
    <source>
        <dbReference type="ARBA" id="ARBA00023040"/>
    </source>
</evidence>
<protein>
    <recommendedName>
        <fullName evidence="13">G-protein coupled receptors family 1 profile domain-containing protein</fullName>
    </recommendedName>
</protein>
<feature type="transmembrane region" description="Helical" evidence="12">
    <location>
        <begin position="163"/>
        <end position="186"/>
    </location>
</feature>
<feature type="transmembrane region" description="Helical" evidence="12">
    <location>
        <begin position="39"/>
        <end position="61"/>
    </location>
</feature>
<comment type="subcellular location">
    <subcellularLocation>
        <location evidence="1">Cell membrane</location>
        <topology evidence="1">Multi-pass membrane protein</topology>
    </subcellularLocation>
</comment>
<keyword evidence="9" id="KW-0325">Glycoprotein</keyword>
<keyword evidence="2" id="KW-1003">Cell membrane</keyword>
<dbReference type="Bgee" id="ENSAMXG00000039290">
    <property type="expression patterns" value="Expressed in pharyngeal gill"/>
</dbReference>
<keyword evidence="4 12" id="KW-1133">Transmembrane helix</keyword>
<dbReference type="Pfam" id="PF00001">
    <property type="entry name" value="7tm_1"/>
    <property type="match status" value="2"/>
</dbReference>
<sequence>MRATPRKSTGSALELGLHGGTETLCTFNDTVDASMYPTAYSLFFILGLPGNCLSLYVAWILMRRGNSLAVYLVNLSVSDLLYTISLPVWIILAQKQPVDDTLCSLIDVIMFNSFYVGSGLLCCISMDRYLAVVFPLYFNSVHKVRTAALVSLESMSRKQAHVAIIRVVLGFLIPVLLMAFCFQQIIMSLRASTSTLASERRKIRNLLLLLLLVYLVSFAPFQIVMFLRGLLEPDSCSAARRLRDYYMVFVATTTINSVADPVVYCLLSESGRFHRVKRARLEVRGLKTTGCIYRMTDSEKAFSFQNVVIFTPSLNSNYM</sequence>
<reference evidence="15" key="1">
    <citation type="submission" date="2013-03" db="EMBL/GenBank/DDBJ databases">
        <authorList>
            <person name="Jeffery W."/>
            <person name="Warren W."/>
            <person name="Wilson R.K."/>
        </authorList>
    </citation>
    <scope>NUCLEOTIDE SEQUENCE</scope>
    <source>
        <strain evidence="15">female</strain>
    </source>
</reference>
<evidence type="ECO:0000256" key="3">
    <source>
        <dbReference type="ARBA" id="ARBA00022692"/>
    </source>
</evidence>
<keyword evidence="5 11" id="KW-0297">G-protein coupled receptor</keyword>
<reference evidence="14" key="4">
    <citation type="submission" date="2025-09" db="UniProtKB">
        <authorList>
            <consortium name="Ensembl"/>
        </authorList>
    </citation>
    <scope>IDENTIFICATION</scope>
</reference>
<evidence type="ECO:0000256" key="11">
    <source>
        <dbReference type="RuleBase" id="RU000688"/>
    </source>
</evidence>
<evidence type="ECO:0000259" key="13">
    <source>
        <dbReference type="PROSITE" id="PS50262"/>
    </source>
</evidence>
<dbReference type="GO" id="GO:0005886">
    <property type="term" value="C:plasma membrane"/>
    <property type="evidence" value="ECO:0007669"/>
    <property type="project" value="UniProtKB-SubCell"/>
</dbReference>
<dbReference type="PRINTS" id="PR00237">
    <property type="entry name" value="GPCRRHODOPSN"/>
</dbReference>
<evidence type="ECO:0000256" key="8">
    <source>
        <dbReference type="ARBA" id="ARBA00023170"/>
    </source>
</evidence>
<name>A0A3B1IFI2_ASTMX</name>
<feature type="domain" description="G-protein coupled receptors family 1 profile" evidence="13">
    <location>
        <begin position="50"/>
        <end position="264"/>
    </location>
</feature>
<evidence type="ECO:0000256" key="12">
    <source>
        <dbReference type="SAM" id="Phobius"/>
    </source>
</evidence>
<feature type="transmembrane region" description="Helical" evidence="12">
    <location>
        <begin position="68"/>
        <end position="92"/>
    </location>
</feature>
<evidence type="ECO:0000313" key="14">
    <source>
        <dbReference type="Ensembl" id="ENSAMXP00000028019.1"/>
    </source>
</evidence>
<dbReference type="Ensembl" id="ENSAMXT00000038834.1">
    <property type="protein sequence ID" value="ENSAMXP00000028019.1"/>
    <property type="gene ID" value="ENSAMXG00000039290.1"/>
</dbReference>
<dbReference type="Proteomes" id="UP000018467">
    <property type="component" value="Unassembled WGS sequence"/>
</dbReference>
<evidence type="ECO:0000256" key="1">
    <source>
        <dbReference type="ARBA" id="ARBA00004651"/>
    </source>
</evidence>
<evidence type="ECO:0000313" key="15">
    <source>
        <dbReference type="Proteomes" id="UP000018467"/>
    </source>
</evidence>
<organism evidence="14 15">
    <name type="scientific">Astyanax mexicanus</name>
    <name type="common">Blind cave fish</name>
    <name type="synonym">Astyanax fasciatus mexicanus</name>
    <dbReference type="NCBI Taxonomy" id="7994"/>
    <lineage>
        <taxon>Eukaryota</taxon>
        <taxon>Metazoa</taxon>
        <taxon>Chordata</taxon>
        <taxon>Craniata</taxon>
        <taxon>Vertebrata</taxon>
        <taxon>Euteleostomi</taxon>
        <taxon>Actinopterygii</taxon>
        <taxon>Neopterygii</taxon>
        <taxon>Teleostei</taxon>
        <taxon>Ostariophysi</taxon>
        <taxon>Characiformes</taxon>
        <taxon>Characoidei</taxon>
        <taxon>Acestrorhamphidae</taxon>
        <taxon>Acestrorhamphinae</taxon>
        <taxon>Astyanax</taxon>
    </lineage>
</organism>
<proteinExistence type="inferred from homology"/>
<dbReference type="Gene3D" id="1.20.1070.10">
    <property type="entry name" value="Rhodopsin 7-helix transmembrane proteins"/>
    <property type="match status" value="2"/>
</dbReference>
<dbReference type="GO" id="GO:0004930">
    <property type="term" value="F:G protein-coupled receptor activity"/>
    <property type="evidence" value="ECO:0007669"/>
    <property type="project" value="UniProtKB-KW"/>
</dbReference>
<keyword evidence="3 11" id="KW-0812">Transmembrane</keyword>
<evidence type="ECO:0000256" key="7">
    <source>
        <dbReference type="ARBA" id="ARBA00023157"/>
    </source>
</evidence>
<dbReference type="PANTHER" id="PTHR24234">
    <property type="entry name" value="LYSOPHOSPHATIDIC ACID RECEPTOR 5/SPHINGOSYLPHOSPHORYLCHOLINE RECEPTOR"/>
    <property type="match status" value="1"/>
</dbReference>
<dbReference type="PROSITE" id="PS00237">
    <property type="entry name" value="G_PROTEIN_RECEP_F1_1"/>
    <property type="match status" value="1"/>
</dbReference>
<feature type="transmembrane region" description="Helical" evidence="12">
    <location>
        <begin position="206"/>
        <end position="225"/>
    </location>
</feature>
<dbReference type="InterPro" id="IPR000276">
    <property type="entry name" value="GPCR_Rhodpsn"/>
</dbReference>
<keyword evidence="15" id="KW-1185">Reference proteome</keyword>
<reference evidence="14" key="3">
    <citation type="submission" date="2025-08" db="UniProtKB">
        <authorList>
            <consortium name="Ensembl"/>
        </authorList>
    </citation>
    <scope>IDENTIFICATION</scope>
</reference>
<reference evidence="15" key="2">
    <citation type="journal article" date="2014" name="Nat. Commun.">
        <title>The cavefish genome reveals candidate genes for eye loss.</title>
        <authorList>
            <person name="McGaugh S.E."/>
            <person name="Gross J.B."/>
            <person name="Aken B."/>
            <person name="Blin M."/>
            <person name="Borowsky R."/>
            <person name="Chalopin D."/>
            <person name="Hinaux H."/>
            <person name="Jeffery W.R."/>
            <person name="Keene A."/>
            <person name="Ma L."/>
            <person name="Minx P."/>
            <person name="Murphy D."/>
            <person name="O'Quin K.E."/>
            <person name="Retaux S."/>
            <person name="Rohner N."/>
            <person name="Searle S.M."/>
            <person name="Stahl B.A."/>
            <person name="Tabin C."/>
            <person name="Volff J.N."/>
            <person name="Yoshizawa M."/>
            <person name="Warren W.C."/>
        </authorList>
    </citation>
    <scope>NUCLEOTIDE SEQUENCE [LARGE SCALE GENOMIC DNA]</scope>
    <source>
        <strain evidence="15">female</strain>
    </source>
</reference>
<feature type="transmembrane region" description="Helical" evidence="12">
    <location>
        <begin position="245"/>
        <end position="267"/>
    </location>
</feature>
<evidence type="ECO:0000256" key="4">
    <source>
        <dbReference type="ARBA" id="ARBA00022989"/>
    </source>
</evidence>
<keyword evidence="6 12" id="KW-0472">Membrane</keyword>
<dbReference type="AlphaFoldDB" id="A0A3B1IFI2"/>
<evidence type="ECO:0000256" key="9">
    <source>
        <dbReference type="ARBA" id="ARBA00023180"/>
    </source>
</evidence>
<comment type="similarity">
    <text evidence="11">Belongs to the G-protein coupled receptor 1 family.</text>
</comment>
<keyword evidence="7" id="KW-1015">Disulfide bond</keyword>
<dbReference type="PANTHER" id="PTHR24234:SF10">
    <property type="entry name" value="G-PROTEIN COUPLED RECEPTOR 4"/>
    <property type="match status" value="1"/>
</dbReference>
<accession>A0A3B1IFI2</accession>
<dbReference type="GeneTree" id="ENSGT00950000183136"/>
<dbReference type="SUPFAM" id="SSF81321">
    <property type="entry name" value="Family A G protein-coupled receptor-like"/>
    <property type="match status" value="1"/>
</dbReference>
<dbReference type="InterPro" id="IPR017452">
    <property type="entry name" value="GPCR_Rhodpsn_7TM"/>
</dbReference>
<evidence type="ECO:0000256" key="10">
    <source>
        <dbReference type="ARBA" id="ARBA00023224"/>
    </source>
</evidence>
<evidence type="ECO:0000256" key="6">
    <source>
        <dbReference type="ARBA" id="ARBA00023136"/>
    </source>
</evidence>